<dbReference type="FunFam" id="3.40.50.720:FF:000084">
    <property type="entry name" value="Short-chain dehydrogenase reductase"/>
    <property type="match status" value="1"/>
</dbReference>
<dbReference type="OrthoDB" id="9795647at2"/>
<gene>
    <name evidence="5" type="primary">lvr_1</name>
    <name evidence="5" type="ORF">COL8621_00432</name>
</gene>
<evidence type="ECO:0000313" key="5">
    <source>
        <dbReference type="EMBL" id="SMX31409.1"/>
    </source>
</evidence>
<dbReference type="PANTHER" id="PTHR43658">
    <property type="entry name" value="SHORT-CHAIN DEHYDROGENASE/REDUCTASE"/>
    <property type="match status" value="1"/>
</dbReference>
<dbReference type="PANTHER" id="PTHR43658:SF8">
    <property type="entry name" value="17-BETA-HYDROXYSTEROID DEHYDROGENASE 14-RELATED"/>
    <property type="match status" value="1"/>
</dbReference>
<dbReference type="Proteomes" id="UP000202922">
    <property type="component" value="Unassembled WGS sequence"/>
</dbReference>
<dbReference type="InterPro" id="IPR020904">
    <property type="entry name" value="Sc_DH/Rdtase_CS"/>
</dbReference>
<keyword evidence="6" id="KW-1185">Reference proteome</keyword>
<dbReference type="InterPro" id="IPR036291">
    <property type="entry name" value="NAD(P)-bd_dom_sf"/>
</dbReference>
<evidence type="ECO:0000256" key="3">
    <source>
        <dbReference type="RuleBase" id="RU000363"/>
    </source>
</evidence>
<feature type="domain" description="Ketoreductase" evidence="4">
    <location>
        <begin position="8"/>
        <end position="197"/>
    </location>
</feature>
<dbReference type="InterPro" id="IPR002347">
    <property type="entry name" value="SDR_fam"/>
</dbReference>
<dbReference type="PROSITE" id="PS00061">
    <property type="entry name" value="ADH_SHORT"/>
    <property type="match status" value="1"/>
</dbReference>
<dbReference type="Gene3D" id="3.40.50.720">
    <property type="entry name" value="NAD(P)-binding Rossmann-like Domain"/>
    <property type="match status" value="1"/>
</dbReference>
<evidence type="ECO:0000256" key="1">
    <source>
        <dbReference type="ARBA" id="ARBA00006484"/>
    </source>
</evidence>
<sequence length="254" mass="26615">MRLQGNAGIVTGAASGLGRATAERLAAEGAQLVLIDMNKDGLEKVRSNLPGTHVTAQADICDPDQVRAAIDAGVQAFGALRFVVNCAGIPSAAKTVSRGVAHDLDLWNRVIGINLTGSFNVLRLTAEKMIANDEGGDGQRGVIVNTSSIAAFDGLKGQAAYTASKAAVAGMTLPIARDLADHGIRCVAIAPGVFETELTASVPEKGREAMERNFLFPRRTGHPAEFADMVLTLITNPYLNGDCFRIDGGTRFAP</sequence>
<dbReference type="EMBL" id="FXYE01000001">
    <property type="protein sequence ID" value="SMX31409.1"/>
    <property type="molecule type" value="Genomic_DNA"/>
</dbReference>
<evidence type="ECO:0000256" key="2">
    <source>
        <dbReference type="ARBA" id="ARBA00023002"/>
    </source>
</evidence>
<dbReference type="InterPro" id="IPR057326">
    <property type="entry name" value="KR_dom"/>
</dbReference>
<dbReference type="RefSeq" id="WP_093965686.1">
    <property type="nucleotide sequence ID" value="NZ_FXYE01000001.1"/>
</dbReference>
<dbReference type="GO" id="GO:0016491">
    <property type="term" value="F:oxidoreductase activity"/>
    <property type="evidence" value="ECO:0007669"/>
    <property type="project" value="UniProtKB-KW"/>
</dbReference>
<comment type="similarity">
    <text evidence="1 3">Belongs to the short-chain dehydrogenases/reductases (SDR) family.</text>
</comment>
<keyword evidence="2 5" id="KW-0560">Oxidoreductase</keyword>
<organism evidence="5 6">
    <name type="scientific">Actibacterium lipolyticum</name>
    <dbReference type="NCBI Taxonomy" id="1524263"/>
    <lineage>
        <taxon>Bacteria</taxon>
        <taxon>Pseudomonadati</taxon>
        <taxon>Pseudomonadota</taxon>
        <taxon>Alphaproteobacteria</taxon>
        <taxon>Rhodobacterales</taxon>
        <taxon>Roseobacteraceae</taxon>
        <taxon>Actibacterium</taxon>
    </lineage>
</organism>
<dbReference type="SUPFAM" id="SSF51735">
    <property type="entry name" value="NAD(P)-binding Rossmann-fold domains"/>
    <property type="match status" value="1"/>
</dbReference>
<dbReference type="PRINTS" id="PR00081">
    <property type="entry name" value="GDHRDH"/>
</dbReference>
<dbReference type="Pfam" id="PF00106">
    <property type="entry name" value="adh_short"/>
    <property type="match status" value="1"/>
</dbReference>
<protein>
    <submittedName>
        <fullName evidence="5">Levodione reductase</fullName>
        <ecNumber evidence="5">1.1.1.-</ecNumber>
    </submittedName>
</protein>
<dbReference type="EC" id="1.1.1.-" evidence="5"/>
<name>A0A238JL63_9RHOB</name>
<evidence type="ECO:0000313" key="6">
    <source>
        <dbReference type="Proteomes" id="UP000202922"/>
    </source>
</evidence>
<accession>A0A238JL63</accession>
<reference evidence="6" key="1">
    <citation type="submission" date="2017-05" db="EMBL/GenBank/DDBJ databases">
        <authorList>
            <person name="Rodrigo-Torres L."/>
            <person name="Arahal R. D."/>
            <person name="Lucena T."/>
        </authorList>
    </citation>
    <scope>NUCLEOTIDE SEQUENCE [LARGE SCALE GENOMIC DNA]</scope>
    <source>
        <strain evidence="6">CECT 8621</strain>
    </source>
</reference>
<evidence type="ECO:0000259" key="4">
    <source>
        <dbReference type="SMART" id="SM00822"/>
    </source>
</evidence>
<dbReference type="AlphaFoldDB" id="A0A238JL63"/>
<dbReference type="SMART" id="SM00822">
    <property type="entry name" value="PKS_KR"/>
    <property type="match status" value="1"/>
</dbReference>
<dbReference type="PRINTS" id="PR00080">
    <property type="entry name" value="SDRFAMILY"/>
</dbReference>
<proteinExistence type="inferred from homology"/>